<dbReference type="Gene3D" id="2.30.42.10">
    <property type="match status" value="1"/>
</dbReference>
<keyword evidence="4 5" id="KW-0720">Serine protease</keyword>
<dbReference type="PROSITE" id="PS50106">
    <property type="entry name" value="PDZ"/>
    <property type="match status" value="1"/>
</dbReference>
<evidence type="ECO:0000259" key="6">
    <source>
        <dbReference type="PROSITE" id="PS50106"/>
    </source>
</evidence>
<keyword evidence="2 5" id="KW-0645">Protease</keyword>
<dbReference type="Pfam" id="PF17820">
    <property type="entry name" value="PDZ_6"/>
    <property type="match status" value="1"/>
</dbReference>
<dbReference type="PANTHER" id="PTHR32060">
    <property type="entry name" value="TAIL-SPECIFIC PROTEASE"/>
    <property type="match status" value="1"/>
</dbReference>
<dbReference type="InterPro" id="IPR036366">
    <property type="entry name" value="PGBDSf"/>
</dbReference>
<evidence type="ECO:0000256" key="4">
    <source>
        <dbReference type="ARBA" id="ARBA00022825"/>
    </source>
</evidence>
<proteinExistence type="inferred from homology"/>
<evidence type="ECO:0000256" key="2">
    <source>
        <dbReference type="ARBA" id="ARBA00022670"/>
    </source>
</evidence>
<dbReference type="SUPFAM" id="SSF52096">
    <property type="entry name" value="ClpP/crotonase"/>
    <property type="match status" value="1"/>
</dbReference>
<dbReference type="PANTHER" id="PTHR32060:SF30">
    <property type="entry name" value="CARBOXY-TERMINAL PROCESSING PROTEASE CTPA"/>
    <property type="match status" value="1"/>
</dbReference>
<dbReference type="GO" id="GO:0008236">
    <property type="term" value="F:serine-type peptidase activity"/>
    <property type="evidence" value="ECO:0007669"/>
    <property type="project" value="UniProtKB-KW"/>
</dbReference>
<dbReference type="GO" id="GO:0030288">
    <property type="term" value="C:outer membrane-bounded periplasmic space"/>
    <property type="evidence" value="ECO:0007669"/>
    <property type="project" value="TreeGrafter"/>
</dbReference>
<dbReference type="InterPro" id="IPR001478">
    <property type="entry name" value="PDZ"/>
</dbReference>
<dbReference type="GO" id="GO:0007165">
    <property type="term" value="P:signal transduction"/>
    <property type="evidence" value="ECO:0007669"/>
    <property type="project" value="TreeGrafter"/>
</dbReference>
<dbReference type="SUPFAM" id="SSF47090">
    <property type="entry name" value="PGBD-like"/>
    <property type="match status" value="1"/>
</dbReference>
<comment type="similarity">
    <text evidence="1 5">Belongs to the peptidase S41A family.</text>
</comment>
<dbReference type="InterPro" id="IPR036365">
    <property type="entry name" value="PGBD-like_sf"/>
</dbReference>
<evidence type="ECO:0000256" key="5">
    <source>
        <dbReference type="RuleBase" id="RU004404"/>
    </source>
</evidence>
<dbReference type="InterPro" id="IPR041489">
    <property type="entry name" value="PDZ_6"/>
</dbReference>
<organism evidence="7">
    <name type="scientific">Proteinivorax tanatarense</name>
    <dbReference type="NCBI Taxonomy" id="1260629"/>
    <lineage>
        <taxon>Bacteria</taxon>
        <taxon>Bacillati</taxon>
        <taxon>Bacillota</taxon>
        <taxon>Clostridia</taxon>
        <taxon>Eubacteriales</taxon>
        <taxon>Proteinivoracaceae</taxon>
        <taxon>Proteinivorax</taxon>
    </lineage>
</organism>
<dbReference type="GO" id="GO:0004175">
    <property type="term" value="F:endopeptidase activity"/>
    <property type="evidence" value="ECO:0007669"/>
    <property type="project" value="TreeGrafter"/>
</dbReference>
<dbReference type="Pfam" id="PF01471">
    <property type="entry name" value="PG_binding_1"/>
    <property type="match status" value="1"/>
</dbReference>
<evidence type="ECO:0000256" key="1">
    <source>
        <dbReference type="ARBA" id="ARBA00009179"/>
    </source>
</evidence>
<dbReference type="InterPro" id="IPR029045">
    <property type="entry name" value="ClpP/crotonase-like_dom_sf"/>
</dbReference>
<feature type="domain" description="PDZ" evidence="6">
    <location>
        <begin position="110"/>
        <end position="165"/>
    </location>
</feature>
<dbReference type="Gene3D" id="3.30.750.44">
    <property type="match status" value="1"/>
</dbReference>
<dbReference type="Pfam" id="PF03572">
    <property type="entry name" value="Peptidase_S41"/>
    <property type="match status" value="1"/>
</dbReference>
<reference evidence="7" key="2">
    <citation type="submission" date="2024-06" db="EMBL/GenBank/DDBJ databases">
        <authorList>
            <person name="Petrova K.O."/>
            <person name="Toshchakov S.V."/>
            <person name="Boltjanskaja Y.V."/>
            <person name="Kevbrin V."/>
        </authorList>
    </citation>
    <scope>NUCLEOTIDE SEQUENCE</scope>
    <source>
        <strain evidence="7">Z-910T</strain>
    </source>
</reference>
<dbReference type="Gene3D" id="3.90.226.10">
    <property type="entry name" value="2-enoyl-CoA Hydratase, Chain A, domain 1"/>
    <property type="match status" value="1"/>
</dbReference>
<reference evidence="7" key="1">
    <citation type="journal article" date="2013" name="Extremophiles">
        <title>Proteinivorax tanatarense gen. nov., sp. nov., an anaerobic, haloalkaliphilic, proteolytic bacterium isolated from a decaying algal bloom, and proposal of Proteinivoraceae fam. nov.</title>
        <authorList>
            <person name="Kevbrin V."/>
            <person name="Boltyanskaya Y."/>
            <person name="Zhilina T."/>
            <person name="Kolganova T."/>
            <person name="Lavrentjeva E."/>
            <person name="Kuznetsov B."/>
        </authorList>
    </citation>
    <scope>NUCLEOTIDE SEQUENCE</scope>
    <source>
        <strain evidence="7">Z-910T</strain>
    </source>
</reference>
<evidence type="ECO:0000313" key="7">
    <source>
        <dbReference type="EMBL" id="XBX75416.1"/>
    </source>
</evidence>
<name>A0AAU7VMP9_9FIRM</name>
<dbReference type="InterPro" id="IPR036034">
    <property type="entry name" value="PDZ_sf"/>
</dbReference>
<dbReference type="NCBIfam" id="TIGR00225">
    <property type="entry name" value="prc"/>
    <property type="match status" value="1"/>
</dbReference>
<dbReference type="InterPro" id="IPR004447">
    <property type="entry name" value="Peptidase_S41A"/>
</dbReference>
<dbReference type="SMART" id="SM00245">
    <property type="entry name" value="TSPc"/>
    <property type="match status" value="1"/>
</dbReference>
<dbReference type="GO" id="GO:0006508">
    <property type="term" value="P:proteolysis"/>
    <property type="evidence" value="ECO:0007669"/>
    <property type="project" value="UniProtKB-KW"/>
</dbReference>
<evidence type="ECO:0000256" key="3">
    <source>
        <dbReference type="ARBA" id="ARBA00022801"/>
    </source>
</evidence>
<dbReference type="InterPro" id="IPR002477">
    <property type="entry name" value="Peptidoglycan-bd-like"/>
</dbReference>
<sequence length="469" mass="51541">MQKQWKIAFLVLALVVTHIATFSIGYSITQQGYSETDGVNGDISFDSDFNEKTMEIIEVIENNFFGEYDVDEIEEAVYRELVAALDDPYSEYMSVDDIDNFGRSYGQSYGGIGVEVTMHEDRVTVVVPMAGSPGEEAGLLPGDQIVEVDSKNVEGKGLSEVVDKILGEPDTEVQLGIVREGVEGIVDFEITRGIIDQTAVESKMLGDRLGYIELTRFSEGSHNEFLEHLDDLKKENMEQLILDLRGNPGGGLNEVLEIGQYLVPEGKIVYIEDKHGNRIGTYTSDLKERDFDMVVLIDENSASASEILAGALKDHNAATIIGANTYGKGSVQNIIDLDDGSAVKLTVSNFFTPSGNIIDGVGVAPDIEVEQVEGGNYPPLRYTGSLSLEETGAQVMVLQNILEFLGYQSGVYGTFDSDTEEGVKQFQNDNELEATGVVNLEVAEKLNEVLEKEQRDNDKQLNEAIDYFK</sequence>
<dbReference type="AlphaFoldDB" id="A0AAU7VMP9"/>
<dbReference type="CDD" id="cd07560">
    <property type="entry name" value="Peptidase_S41_CPP"/>
    <property type="match status" value="1"/>
</dbReference>
<protein>
    <submittedName>
        <fullName evidence="7">S41 family peptidase</fullName>
    </submittedName>
</protein>
<gene>
    <name evidence="7" type="ORF">PRVXT_000539</name>
</gene>
<dbReference type="CDD" id="cd06782">
    <property type="entry name" value="cpPDZ_CPP-like"/>
    <property type="match status" value="1"/>
</dbReference>
<dbReference type="RefSeq" id="WP_350344160.1">
    <property type="nucleotide sequence ID" value="NZ_CP158367.1"/>
</dbReference>
<keyword evidence="3 5" id="KW-0378">Hydrolase</keyword>
<dbReference type="Gene3D" id="1.10.101.10">
    <property type="entry name" value="PGBD-like superfamily/PGBD"/>
    <property type="match status" value="1"/>
</dbReference>
<dbReference type="SUPFAM" id="SSF50156">
    <property type="entry name" value="PDZ domain-like"/>
    <property type="match status" value="1"/>
</dbReference>
<dbReference type="InterPro" id="IPR005151">
    <property type="entry name" value="Tail-specific_protease"/>
</dbReference>
<accession>A0AAU7VMP9</accession>
<dbReference type="EMBL" id="CP158367">
    <property type="protein sequence ID" value="XBX75416.1"/>
    <property type="molecule type" value="Genomic_DNA"/>
</dbReference>
<dbReference type="SMART" id="SM00228">
    <property type="entry name" value="PDZ"/>
    <property type="match status" value="1"/>
</dbReference>